<reference evidence="1" key="1">
    <citation type="journal article" date="2015" name="Nature">
        <title>Complex archaea that bridge the gap between prokaryotes and eukaryotes.</title>
        <authorList>
            <person name="Spang A."/>
            <person name="Saw J.H."/>
            <person name="Jorgensen S.L."/>
            <person name="Zaremba-Niedzwiedzka K."/>
            <person name="Martijn J."/>
            <person name="Lind A.E."/>
            <person name="van Eijk R."/>
            <person name="Schleper C."/>
            <person name="Guy L."/>
            <person name="Ettema T.J."/>
        </authorList>
    </citation>
    <scope>NUCLEOTIDE SEQUENCE</scope>
</reference>
<gene>
    <name evidence="1" type="ORF">LCGC14_0804480</name>
</gene>
<comment type="caution">
    <text evidence="1">The sequence shown here is derived from an EMBL/GenBank/DDBJ whole genome shotgun (WGS) entry which is preliminary data.</text>
</comment>
<proteinExistence type="predicted"/>
<protein>
    <recommendedName>
        <fullName evidence="2">Histidine kinase/HSP90-like ATPase domain-containing protein</fullName>
    </recommendedName>
</protein>
<accession>A0A0F9SVX7</accession>
<name>A0A0F9SVX7_9ZZZZ</name>
<evidence type="ECO:0008006" key="2">
    <source>
        <dbReference type="Google" id="ProtNLM"/>
    </source>
</evidence>
<organism evidence="1">
    <name type="scientific">marine sediment metagenome</name>
    <dbReference type="NCBI Taxonomy" id="412755"/>
    <lineage>
        <taxon>unclassified sequences</taxon>
        <taxon>metagenomes</taxon>
        <taxon>ecological metagenomes</taxon>
    </lineage>
</organism>
<sequence>MKKFYLNIEEILEDWEIFHGIRELIANALDEQTLTETKEIKIYEDKQGK</sequence>
<dbReference type="AlphaFoldDB" id="A0A0F9SVX7"/>
<evidence type="ECO:0000313" key="1">
    <source>
        <dbReference type="EMBL" id="KKN33358.1"/>
    </source>
</evidence>
<dbReference type="EMBL" id="LAZR01002185">
    <property type="protein sequence ID" value="KKN33358.1"/>
    <property type="molecule type" value="Genomic_DNA"/>
</dbReference>